<dbReference type="AlphaFoldDB" id="A0AB38YD09"/>
<sequence>MCTLSWQHHQGALNIVFSRDERRNRIAAEPPSVFNEGGRKILAPRDPEGDGFWLATNDQGLTICLLNDYAAEQQHRTSTATQSRGRLVRALSACATPMAVRSLLQNTAPMDFAPCVVFVFWQTQEPLCWRWSTQAWSETVAPSSPFSTSSLLPQWIPLLRRYFFSRWATEPQGWRTWTPEHQLQAHCVRHRCMPWASVAMSRRDRSTVSLTRIQVQPGSTRMEYWPGTPVSGAEPTSMQTLETHWQPLPHSEPVVPPAAPPVDVERLLQDKNPALWQRLRGSPMRLLLRLLWKVTQVRQFNQALMALSDTNTRRFPAQVLQRLGVSAQVLNGTALPAVAARPVFVANHPTGGLDGLILLAWLQSYYPEVKVVVTDLLTLIPPMKSLVVPVDRYRSSRQSVRNLHAAFATDAAILVFPAGRTARKQQGKLTDFEWHSMPVTLARRFGRLLVPIHLEGTNSRWFHGVAALRQRFNVALNLEMALLPRELLKPATRTFGVCVGETIRAEELEQLAPNDQQRMAVVRAHYDRLTRPHPALAQAMSSLVLKETSS</sequence>
<dbReference type="InterPro" id="IPR002123">
    <property type="entry name" value="Plipid/glycerol_acylTrfase"/>
</dbReference>
<dbReference type="RefSeq" id="WP_304994519.1">
    <property type="nucleotide sequence ID" value="NZ_CP101717.1"/>
</dbReference>
<dbReference type="Pfam" id="PF05742">
    <property type="entry name" value="TANGO2"/>
    <property type="match status" value="1"/>
</dbReference>
<feature type="domain" description="Phospholipid/glycerol acyltransferase" evidence="1">
    <location>
        <begin position="342"/>
        <end position="457"/>
    </location>
</feature>
<accession>A0AB38YD09</accession>
<protein>
    <submittedName>
        <fullName evidence="2">NRDE family protein</fullName>
    </submittedName>
</protein>
<proteinExistence type="predicted"/>
<name>A0AB38YD09_9GAMM</name>
<gene>
    <name evidence="2" type="ORF">NFC81_10925</name>
</gene>
<evidence type="ECO:0000259" key="1">
    <source>
        <dbReference type="SMART" id="SM00563"/>
    </source>
</evidence>
<dbReference type="InterPro" id="IPR045746">
    <property type="entry name" value="ACT14924-like_Acyltransf_dom"/>
</dbReference>
<dbReference type="GO" id="GO:0016746">
    <property type="term" value="F:acyltransferase activity"/>
    <property type="evidence" value="ECO:0007669"/>
    <property type="project" value="InterPro"/>
</dbReference>
<dbReference type="SMART" id="SM00563">
    <property type="entry name" value="PlsC"/>
    <property type="match status" value="1"/>
</dbReference>
<organism evidence="2">
    <name type="scientific">Salinispirillum sp. LH 10-3-1</name>
    <dbReference type="NCBI Taxonomy" id="2952525"/>
    <lineage>
        <taxon>Bacteria</taxon>
        <taxon>Pseudomonadati</taxon>
        <taxon>Pseudomonadota</taxon>
        <taxon>Gammaproteobacteria</taxon>
        <taxon>Oceanospirillales</taxon>
        <taxon>Saccharospirillaceae</taxon>
        <taxon>Salinispirillum</taxon>
    </lineage>
</organism>
<dbReference type="Pfam" id="PF19576">
    <property type="entry name" value="Acyltransf_2"/>
    <property type="match status" value="1"/>
</dbReference>
<dbReference type="InterPro" id="IPR008551">
    <property type="entry name" value="TANGO2"/>
</dbReference>
<reference evidence="2" key="1">
    <citation type="submission" date="2022-07" db="EMBL/GenBank/DDBJ databases">
        <title>Complete genome sequence of Salinispirillum sp. LH10-3-1 capable of multiple carbohydrate inversion isolated from a soda lake.</title>
        <authorList>
            <person name="Liu J."/>
            <person name="Zhai Y."/>
            <person name="Zhang H."/>
            <person name="Yang H."/>
            <person name="Qu J."/>
            <person name="Li J."/>
        </authorList>
    </citation>
    <scope>NUCLEOTIDE SEQUENCE</scope>
    <source>
        <strain evidence="2">LH 10-3-1</strain>
    </source>
</reference>
<evidence type="ECO:0000313" key="2">
    <source>
        <dbReference type="EMBL" id="WLD57232.1"/>
    </source>
</evidence>
<dbReference type="EMBL" id="CP101717">
    <property type="protein sequence ID" value="WLD57232.1"/>
    <property type="molecule type" value="Genomic_DNA"/>
</dbReference>